<evidence type="ECO:0000313" key="4">
    <source>
        <dbReference type="EMBL" id="KAK0641250.1"/>
    </source>
</evidence>
<sequence>MWRVPISTVLSLSLGLGVVIAAEVVYITELEIFSSLAPCARSAIYYNVQRQTADKCPEDATELQGCVCTKNNNMADIKKGLTSSVSYSCGSTATEDHASVETVISAYCNQESKFAFPTPAFPVQAYVTEIAEIAVLAPCAASALGYGVNSLTYSECPSDAPALASCVCTKNKNSLLAKSAISSSAKYSCSSHTADVSSAIAFFDAFCAMGNGTSVFPKPSNPPGDMTYYITDLPGYSGLARCAKSAVSYAVQYQTRYLCPAGPQALASCACLKDGMTKDILSSLSSGVRNSCDSTATDDISSAVGLYNLYCSAAQSLTVPTGITTSVGQDYPTGAPMPSGSSPNKSGPSSTGKPGNGTKDGANDGTTTTSGPSVGMIAGIVGGVVVVLALAGVLVFFLMKNAHKRKAQEQLASDQVPMTRPTTSPGTAGTTSEYYNGKQELPADSLAAPLPPPSPSPSTLKPGLSPRADTVSPVSAHNSAFTPPPPFHAELNGQAPPMPPMPNSTELPGQASPYPPAPQSAELQGQGPVYPPAPNTAELYGQGAGYQHPPRPELQGQGAMYAPPPNRPELQGQGSPYGAPPNRPELQGQGSPYGAPPNRPELQGQGSPYNAPNPGQFRQELAGQYNFPPHQQQQQQQQPHLQPQQGYMAYSPQSQHSQMSPHSPYSQVSPQSPPMPGMGWQSGPVPAVHEMDSGGYNAGGAPGQAR</sequence>
<comment type="caution">
    <text evidence="4">The sequence shown here is derived from an EMBL/GenBank/DDBJ whole genome shotgun (WGS) entry which is preliminary data.</text>
</comment>
<feature type="transmembrane region" description="Helical" evidence="2">
    <location>
        <begin position="376"/>
        <end position="398"/>
    </location>
</feature>
<keyword evidence="2" id="KW-1133">Transmembrane helix</keyword>
<feature type="compositionally biased region" description="Low complexity" evidence="1">
    <location>
        <begin position="419"/>
        <end position="432"/>
    </location>
</feature>
<keyword evidence="3" id="KW-0732">Signal</keyword>
<reference evidence="4" key="1">
    <citation type="submission" date="2023-06" db="EMBL/GenBank/DDBJ databases">
        <title>Genome-scale phylogeny and comparative genomics of the fungal order Sordariales.</title>
        <authorList>
            <consortium name="Lawrence Berkeley National Laboratory"/>
            <person name="Hensen N."/>
            <person name="Bonometti L."/>
            <person name="Westerberg I."/>
            <person name="Brannstrom I.O."/>
            <person name="Guillou S."/>
            <person name="Cros-Aarteil S."/>
            <person name="Calhoun S."/>
            <person name="Haridas S."/>
            <person name="Kuo A."/>
            <person name="Mondo S."/>
            <person name="Pangilinan J."/>
            <person name="Riley R."/>
            <person name="Labutti K."/>
            <person name="Andreopoulos B."/>
            <person name="Lipzen A."/>
            <person name="Chen C."/>
            <person name="Yanf M."/>
            <person name="Daum C."/>
            <person name="Ng V."/>
            <person name="Clum A."/>
            <person name="Steindorff A."/>
            <person name="Ohm R."/>
            <person name="Martin F."/>
            <person name="Silar P."/>
            <person name="Natvig D."/>
            <person name="Lalanne C."/>
            <person name="Gautier V."/>
            <person name="Ament-Velasquez S.L."/>
            <person name="Kruys A."/>
            <person name="Hutchinson M.I."/>
            <person name="Powell A.J."/>
            <person name="Barry K."/>
            <person name="Miller A.N."/>
            <person name="Grigoriev I.V."/>
            <person name="Debuchy R."/>
            <person name="Gladieux P."/>
            <person name="Thoren M.H."/>
            <person name="Johannesson H."/>
        </authorList>
    </citation>
    <scope>NUCLEOTIDE SEQUENCE</scope>
    <source>
        <strain evidence="4">SMH2532-1</strain>
    </source>
</reference>
<dbReference type="AlphaFoldDB" id="A0AA39XYA1"/>
<keyword evidence="2" id="KW-0812">Transmembrane</keyword>
<gene>
    <name evidence="4" type="ORF">B0T16DRAFT_461335</name>
</gene>
<keyword evidence="5" id="KW-1185">Reference proteome</keyword>
<evidence type="ECO:0000256" key="1">
    <source>
        <dbReference type="SAM" id="MobiDB-lite"/>
    </source>
</evidence>
<evidence type="ECO:0000256" key="2">
    <source>
        <dbReference type="SAM" id="Phobius"/>
    </source>
</evidence>
<feature type="compositionally biased region" description="Low complexity" evidence="1">
    <location>
        <begin position="457"/>
        <end position="466"/>
    </location>
</feature>
<keyword evidence="2" id="KW-0472">Membrane</keyword>
<dbReference type="Proteomes" id="UP001174936">
    <property type="component" value="Unassembled WGS sequence"/>
</dbReference>
<feature type="chain" id="PRO_5041331771" evidence="3">
    <location>
        <begin position="22"/>
        <end position="706"/>
    </location>
</feature>
<organism evidence="4 5">
    <name type="scientific">Cercophora newfieldiana</name>
    <dbReference type="NCBI Taxonomy" id="92897"/>
    <lineage>
        <taxon>Eukaryota</taxon>
        <taxon>Fungi</taxon>
        <taxon>Dikarya</taxon>
        <taxon>Ascomycota</taxon>
        <taxon>Pezizomycotina</taxon>
        <taxon>Sordariomycetes</taxon>
        <taxon>Sordariomycetidae</taxon>
        <taxon>Sordariales</taxon>
        <taxon>Lasiosphaeriaceae</taxon>
        <taxon>Cercophora</taxon>
    </lineage>
</organism>
<evidence type="ECO:0000313" key="5">
    <source>
        <dbReference type="Proteomes" id="UP001174936"/>
    </source>
</evidence>
<evidence type="ECO:0000256" key="3">
    <source>
        <dbReference type="SAM" id="SignalP"/>
    </source>
</evidence>
<feature type="signal peptide" evidence="3">
    <location>
        <begin position="1"/>
        <end position="21"/>
    </location>
</feature>
<accession>A0AA39XYA1</accession>
<feature type="compositionally biased region" description="Low complexity" evidence="1">
    <location>
        <begin position="628"/>
        <end position="670"/>
    </location>
</feature>
<dbReference type="EMBL" id="JAULSV010000006">
    <property type="protein sequence ID" value="KAK0641250.1"/>
    <property type="molecule type" value="Genomic_DNA"/>
</dbReference>
<feature type="region of interest" description="Disordered" evidence="1">
    <location>
        <begin position="409"/>
        <end position="706"/>
    </location>
</feature>
<feature type="compositionally biased region" description="Polar residues" evidence="1">
    <location>
        <begin position="472"/>
        <end position="481"/>
    </location>
</feature>
<feature type="region of interest" description="Disordered" evidence="1">
    <location>
        <begin position="328"/>
        <end position="368"/>
    </location>
</feature>
<name>A0AA39XYA1_9PEZI</name>
<protein>
    <submittedName>
        <fullName evidence="4">Uncharacterized protein</fullName>
    </submittedName>
</protein>
<feature type="compositionally biased region" description="Low complexity" evidence="1">
    <location>
        <begin position="338"/>
        <end position="357"/>
    </location>
</feature>
<feature type="compositionally biased region" description="Gly residues" evidence="1">
    <location>
        <begin position="696"/>
        <end position="706"/>
    </location>
</feature>
<proteinExistence type="predicted"/>